<dbReference type="InterPro" id="IPR036236">
    <property type="entry name" value="Znf_C2H2_sf"/>
</dbReference>
<feature type="region of interest" description="Disordered" evidence="2">
    <location>
        <begin position="1"/>
        <end position="20"/>
    </location>
</feature>
<evidence type="ECO:0000313" key="5">
    <source>
        <dbReference type="Proteomes" id="UP000237438"/>
    </source>
</evidence>
<accession>A0A2S4PPK5</accession>
<dbReference type="Proteomes" id="UP000237438">
    <property type="component" value="Unassembled WGS sequence"/>
</dbReference>
<sequence length="291" mass="33000">MQSNNIQTYDYGNNQEVPRTLINPHNRASSFSSLDSAGPESSYTTTISAPYIMGDFELNDICPFSPHEIFSPIERNKQQQHQQTIDQNNCFSFAIPISDHDVECAPQPFIFNSVQLSQRPSEVSSSQPLLEPRSCDYEPDAKRIKLERSNKVNPDLENFSCTYNGCSLRFETQTKLQRHKRESHRNPSAAALAASALGGGVLVVHRNSQSGPHKCERLNPSTGKPCNTVFSRPYDLTRHEDTIHNTRKQRVICPVCEEDKCFSRNDALTRHMRVCHPDHIDTSRRRRAPSS</sequence>
<proteinExistence type="predicted"/>
<dbReference type="InterPro" id="IPR013087">
    <property type="entry name" value="Znf_C2H2_type"/>
</dbReference>
<gene>
    <name evidence="4" type="ORF">EPUL_005330</name>
</gene>
<feature type="domain" description="C2H2-type" evidence="3">
    <location>
        <begin position="159"/>
        <end position="189"/>
    </location>
</feature>
<evidence type="ECO:0000259" key="3">
    <source>
        <dbReference type="PROSITE" id="PS50157"/>
    </source>
</evidence>
<protein>
    <recommendedName>
        <fullName evidence="3">C2H2-type domain-containing protein</fullName>
    </recommendedName>
</protein>
<feature type="compositionally biased region" description="Polar residues" evidence="2">
    <location>
        <begin position="1"/>
        <end position="17"/>
    </location>
</feature>
<keyword evidence="1" id="KW-0479">Metal-binding</keyword>
<evidence type="ECO:0000256" key="1">
    <source>
        <dbReference type="PROSITE-ProRule" id="PRU00042"/>
    </source>
</evidence>
<dbReference type="STRING" id="225359.A0A2S4PPK5"/>
<keyword evidence="5" id="KW-1185">Reference proteome</keyword>
<dbReference type="GO" id="GO:0008270">
    <property type="term" value="F:zinc ion binding"/>
    <property type="evidence" value="ECO:0007669"/>
    <property type="project" value="UniProtKB-KW"/>
</dbReference>
<dbReference type="GO" id="GO:0006357">
    <property type="term" value="P:regulation of transcription by RNA polymerase II"/>
    <property type="evidence" value="ECO:0007669"/>
    <property type="project" value="TreeGrafter"/>
</dbReference>
<feature type="non-terminal residue" evidence="4">
    <location>
        <position position="291"/>
    </location>
</feature>
<dbReference type="GO" id="GO:0005634">
    <property type="term" value="C:nucleus"/>
    <property type="evidence" value="ECO:0007669"/>
    <property type="project" value="TreeGrafter"/>
</dbReference>
<dbReference type="PANTHER" id="PTHR46179:SF19">
    <property type="entry name" value="C2H2 FINGER DOMAIN TRANSCRIPTION FACTOR (EUROFUNG)-RELATED"/>
    <property type="match status" value="1"/>
</dbReference>
<feature type="domain" description="C2H2-type" evidence="3">
    <location>
        <begin position="213"/>
        <end position="249"/>
    </location>
</feature>
<name>A0A2S4PPK5_9PEZI</name>
<dbReference type="OrthoDB" id="7295497at2759"/>
<dbReference type="PROSITE" id="PS50157">
    <property type="entry name" value="ZINC_FINGER_C2H2_2"/>
    <property type="match status" value="2"/>
</dbReference>
<dbReference type="PANTHER" id="PTHR46179">
    <property type="entry name" value="ZINC FINGER PROTEIN"/>
    <property type="match status" value="1"/>
</dbReference>
<dbReference type="Pfam" id="PF00096">
    <property type="entry name" value="zf-C2H2"/>
    <property type="match status" value="1"/>
</dbReference>
<evidence type="ECO:0000313" key="4">
    <source>
        <dbReference type="EMBL" id="POS83957.1"/>
    </source>
</evidence>
<dbReference type="Gene3D" id="3.30.160.60">
    <property type="entry name" value="Classic Zinc Finger"/>
    <property type="match status" value="2"/>
</dbReference>
<evidence type="ECO:0000256" key="2">
    <source>
        <dbReference type="SAM" id="MobiDB-lite"/>
    </source>
</evidence>
<dbReference type="InterPro" id="IPR051061">
    <property type="entry name" value="Zinc_finger_trans_reg"/>
</dbReference>
<dbReference type="SMART" id="SM00355">
    <property type="entry name" value="ZnF_C2H2"/>
    <property type="match status" value="3"/>
</dbReference>
<dbReference type="AlphaFoldDB" id="A0A2S4PPK5"/>
<dbReference type="EMBL" id="PEDP01001258">
    <property type="protein sequence ID" value="POS83957.1"/>
    <property type="molecule type" value="Genomic_DNA"/>
</dbReference>
<keyword evidence="1" id="KW-0862">Zinc</keyword>
<dbReference type="PROSITE" id="PS00028">
    <property type="entry name" value="ZINC_FINGER_C2H2_1"/>
    <property type="match status" value="1"/>
</dbReference>
<organism evidence="4 5">
    <name type="scientific">Erysiphe pulchra</name>
    <dbReference type="NCBI Taxonomy" id="225359"/>
    <lineage>
        <taxon>Eukaryota</taxon>
        <taxon>Fungi</taxon>
        <taxon>Dikarya</taxon>
        <taxon>Ascomycota</taxon>
        <taxon>Pezizomycotina</taxon>
        <taxon>Leotiomycetes</taxon>
        <taxon>Erysiphales</taxon>
        <taxon>Erysiphaceae</taxon>
        <taxon>Erysiphe</taxon>
    </lineage>
</organism>
<keyword evidence="1" id="KW-0863">Zinc-finger</keyword>
<reference evidence="4 5" key="1">
    <citation type="submission" date="2017-10" db="EMBL/GenBank/DDBJ databases">
        <title>Development of genomic resources for the powdery mildew, Erysiphe pulchra.</title>
        <authorList>
            <person name="Wadl P.A."/>
            <person name="Mack B.M."/>
            <person name="Moore G."/>
            <person name="Beltz S.B."/>
        </authorList>
    </citation>
    <scope>NUCLEOTIDE SEQUENCE [LARGE SCALE GENOMIC DNA]</scope>
    <source>
        <strain evidence="4">Cflorida</strain>
    </source>
</reference>
<comment type="caution">
    <text evidence="4">The sequence shown here is derived from an EMBL/GenBank/DDBJ whole genome shotgun (WGS) entry which is preliminary data.</text>
</comment>
<dbReference type="SUPFAM" id="SSF57667">
    <property type="entry name" value="beta-beta-alpha zinc fingers"/>
    <property type="match status" value="1"/>
</dbReference>